<organism evidence="1 2">
    <name type="scientific">Streblomastix strix</name>
    <dbReference type="NCBI Taxonomy" id="222440"/>
    <lineage>
        <taxon>Eukaryota</taxon>
        <taxon>Metamonada</taxon>
        <taxon>Preaxostyla</taxon>
        <taxon>Oxymonadida</taxon>
        <taxon>Streblomastigidae</taxon>
        <taxon>Streblomastix</taxon>
    </lineage>
</organism>
<sequence>GYGRVMSITFSTAGGVGEEQDEEINVGLGDIYYFLIDLHEGRYNDWQRSFQPLPLLVRNTEEQMEEEGADEEIEAQMNNKGDNDGRIKAWANDANAKLLNHFIYRRRR</sequence>
<evidence type="ECO:0000313" key="2">
    <source>
        <dbReference type="Proteomes" id="UP000324800"/>
    </source>
</evidence>
<proteinExistence type="predicted"/>
<dbReference type="EMBL" id="SNRW01036436">
    <property type="protein sequence ID" value="KAA6354377.1"/>
    <property type="molecule type" value="Genomic_DNA"/>
</dbReference>
<comment type="caution">
    <text evidence="1">The sequence shown here is derived from an EMBL/GenBank/DDBJ whole genome shotgun (WGS) entry which is preliminary data.</text>
</comment>
<protein>
    <submittedName>
        <fullName evidence="1">Uncharacterized protein</fullName>
    </submittedName>
</protein>
<dbReference type="AlphaFoldDB" id="A0A5J4T7Z7"/>
<gene>
    <name evidence="1" type="ORF">EZS28_050096</name>
</gene>
<reference evidence="1 2" key="1">
    <citation type="submission" date="2019-03" db="EMBL/GenBank/DDBJ databases">
        <title>Single cell metagenomics reveals metabolic interactions within the superorganism composed of flagellate Streblomastix strix and complex community of Bacteroidetes bacteria on its surface.</title>
        <authorList>
            <person name="Treitli S.C."/>
            <person name="Kolisko M."/>
            <person name="Husnik F."/>
            <person name="Keeling P."/>
            <person name="Hampl V."/>
        </authorList>
    </citation>
    <scope>NUCLEOTIDE SEQUENCE [LARGE SCALE GENOMIC DNA]</scope>
    <source>
        <strain evidence="1">ST1C</strain>
    </source>
</reference>
<feature type="non-terminal residue" evidence="1">
    <location>
        <position position="1"/>
    </location>
</feature>
<dbReference type="Proteomes" id="UP000324800">
    <property type="component" value="Unassembled WGS sequence"/>
</dbReference>
<name>A0A5J4T7Z7_9EUKA</name>
<evidence type="ECO:0000313" key="1">
    <source>
        <dbReference type="EMBL" id="KAA6354377.1"/>
    </source>
</evidence>
<accession>A0A5J4T7Z7</accession>